<organism evidence="2 3">
    <name type="scientific">Pristionchus entomophagus</name>
    <dbReference type="NCBI Taxonomy" id="358040"/>
    <lineage>
        <taxon>Eukaryota</taxon>
        <taxon>Metazoa</taxon>
        <taxon>Ecdysozoa</taxon>
        <taxon>Nematoda</taxon>
        <taxon>Chromadorea</taxon>
        <taxon>Rhabditida</taxon>
        <taxon>Rhabditina</taxon>
        <taxon>Diplogasteromorpha</taxon>
        <taxon>Diplogasteroidea</taxon>
        <taxon>Neodiplogasteridae</taxon>
        <taxon>Pristionchus</taxon>
    </lineage>
</organism>
<protein>
    <recommendedName>
        <fullName evidence="4">DUF19 domain-containing protein</fullName>
    </recommendedName>
</protein>
<feature type="transmembrane region" description="Helical" evidence="1">
    <location>
        <begin position="33"/>
        <end position="53"/>
    </location>
</feature>
<proteinExistence type="predicted"/>
<evidence type="ECO:0000256" key="1">
    <source>
        <dbReference type="SAM" id="Phobius"/>
    </source>
</evidence>
<evidence type="ECO:0000313" key="3">
    <source>
        <dbReference type="Proteomes" id="UP001432027"/>
    </source>
</evidence>
<dbReference type="AlphaFoldDB" id="A0AAV5TY57"/>
<dbReference type="Proteomes" id="UP001432027">
    <property type="component" value="Unassembled WGS sequence"/>
</dbReference>
<gene>
    <name evidence="2" type="ORF">PENTCL1PPCAC_21653</name>
</gene>
<keyword evidence="1" id="KW-0472">Membrane</keyword>
<evidence type="ECO:0008006" key="4">
    <source>
        <dbReference type="Google" id="ProtNLM"/>
    </source>
</evidence>
<keyword evidence="1" id="KW-1133">Transmembrane helix</keyword>
<evidence type="ECO:0000313" key="2">
    <source>
        <dbReference type="EMBL" id="GMS99478.1"/>
    </source>
</evidence>
<name>A0AAV5TY57_9BILA</name>
<comment type="caution">
    <text evidence="2">The sequence shown here is derived from an EMBL/GenBank/DDBJ whole genome shotgun (WGS) entry which is preliminary data.</text>
</comment>
<dbReference type="EMBL" id="BTSX01000005">
    <property type="protein sequence ID" value="GMS99478.1"/>
    <property type="molecule type" value="Genomic_DNA"/>
</dbReference>
<accession>A0AAV5TY57</accession>
<reference evidence="2" key="1">
    <citation type="submission" date="2023-10" db="EMBL/GenBank/DDBJ databases">
        <title>Genome assembly of Pristionchus species.</title>
        <authorList>
            <person name="Yoshida K."/>
            <person name="Sommer R.J."/>
        </authorList>
    </citation>
    <scope>NUCLEOTIDE SEQUENCE</scope>
    <source>
        <strain evidence="2">RS0144</strain>
    </source>
</reference>
<feature type="non-terminal residue" evidence="2">
    <location>
        <position position="1"/>
    </location>
</feature>
<dbReference type="PANTHER" id="PTHR35014">
    <property type="entry name" value="INFECTION RESPONSE PROTEIN-RELATED"/>
    <property type="match status" value="1"/>
</dbReference>
<dbReference type="PANTHER" id="PTHR35014:SF1">
    <property type="entry name" value="INFECTION RESPONSE PROTEIN"/>
    <property type="match status" value="1"/>
</dbReference>
<keyword evidence="3" id="KW-1185">Reference proteome</keyword>
<sequence>AKMQLKLFQYKQVEETVEQTGECRKKRCCSAGLLKFLLAIFVTLALVFVYVAIREYRIRSGIDEEIDRMMNSDKVFHRELELQINQYVKKDDSCKEVKSCLVDYYSLWDLDARETLPPYIEYFHKLQDNFENLGEFAIDLICLAQEEMKLCIGSIDDSCLSVNSYTDTFGLSKLDAREYAADLRVRDFECKNEDFLKDNFKCLYPTTQNRKYDLDVCSANLRKAYDVKRGTCYAIDEYISCAREIFVEECGSKVSGFICQIIKTAMEFNYPICTSVFQTCE</sequence>
<keyword evidence="1" id="KW-0812">Transmembrane</keyword>